<dbReference type="EMBL" id="JRVC01000017">
    <property type="protein sequence ID" value="KHS44315.1"/>
    <property type="molecule type" value="Genomic_DNA"/>
</dbReference>
<dbReference type="SUPFAM" id="SSF117143">
    <property type="entry name" value="Flagellar hook protein flgE"/>
    <property type="match status" value="1"/>
</dbReference>
<evidence type="ECO:0000259" key="6">
    <source>
        <dbReference type="Pfam" id="PF06429"/>
    </source>
</evidence>
<feature type="domain" description="Flagellar basal body rod protein N-terminal" evidence="5">
    <location>
        <begin position="3"/>
        <end position="33"/>
    </location>
</feature>
<dbReference type="InterPro" id="IPR037925">
    <property type="entry name" value="FlgE/F/G-like"/>
</dbReference>
<reference evidence="8 9" key="1">
    <citation type="submission" date="2014-10" db="EMBL/GenBank/DDBJ databases">
        <title>Draft genome sequence of Novosphingobium subterraneum DSM 12447.</title>
        <authorList>
            <person name="Gan H.M."/>
            <person name="Gan H.Y."/>
            <person name="Savka M.A."/>
        </authorList>
    </citation>
    <scope>NUCLEOTIDE SEQUENCE [LARGE SCALE GENOMIC DNA]</scope>
    <source>
        <strain evidence="8 9">DSM 12447</strain>
    </source>
</reference>
<dbReference type="NCBIfam" id="TIGR03506">
    <property type="entry name" value="FlgEFG_subfam"/>
    <property type="match status" value="2"/>
</dbReference>
<name>A0A0B9A4R4_9SPHN</name>
<comment type="similarity">
    <text evidence="2 4">Belongs to the flagella basal body rod proteins family.</text>
</comment>
<dbReference type="GO" id="GO:0071978">
    <property type="term" value="P:bacterial-type flagellum-dependent swarming motility"/>
    <property type="evidence" value="ECO:0007669"/>
    <property type="project" value="TreeGrafter"/>
</dbReference>
<evidence type="ECO:0000259" key="5">
    <source>
        <dbReference type="Pfam" id="PF00460"/>
    </source>
</evidence>
<keyword evidence="8" id="KW-0282">Flagellum</keyword>
<protein>
    <recommendedName>
        <fullName evidence="4">Flagellar hook protein FlgE</fullName>
    </recommendedName>
</protein>
<dbReference type="InterPro" id="IPR053967">
    <property type="entry name" value="LlgE_F_G-like_D1"/>
</dbReference>
<evidence type="ECO:0000259" key="7">
    <source>
        <dbReference type="Pfam" id="PF22692"/>
    </source>
</evidence>
<sequence>MSFYTSLNGLKNAQTDLGVISHNIANAETTGFKKSRTEFADIVVGSAFTNPKLVVGIGAAVESINQNFALGPVEQTGSALDLAINGDGFFTTKNVVTGQTLFTRNGSLTVDGAGYISDGSGNRLQVFPTDAVGTITSTTPADALIPATNGTDANGNPIEFAGITVGDDGAVTASYADGSNVIIGKVALASFIAPQGLKQVGSSNWVTTGISGAPTFGQPSTGQYGSLLSGALERSNVDIAEELVSLITAQRNFQANAKAIDTATQISQTVIQLQS</sequence>
<dbReference type="InterPro" id="IPR001444">
    <property type="entry name" value="Flag_bb_rod_N"/>
</dbReference>
<evidence type="ECO:0000256" key="3">
    <source>
        <dbReference type="ARBA" id="ARBA00023143"/>
    </source>
</evidence>
<comment type="caution">
    <text evidence="8">The sequence shown here is derived from an EMBL/GenBank/DDBJ whole genome shotgun (WGS) entry which is preliminary data.</text>
</comment>
<keyword evidence="8" id="KW-0969">Cilium</keyword>
<evidence type="ECO:0000313" key="9">
    <source>
        <dbReference type="Proteomes" id="UP000031338"/>
    </source>
</evidence>
<dbReference type="STRING" id="48936.NJ75_03184"/>
<evidence type="ECO:0000256" key="2">
    <source>
        <dbReference type="ARBA" id="ARBA00009677"/>
    </source>
</evidence>
<keyword evidence="3 4" id="KW-0975">Bacterial flagellum</keyword>
<dbReference type="Pfam" id="PF22692">
    <property type="entry name" value="LlgE_F_G_D1"/>
    <property type="match status" value="1"/>
</dbReference>
<dbReference type="PANTHER" id="PTHR30435">
    <property type="entry name" value="FLAGELLAR PROTEIN"/>
    <property type="match status" value="1"/>
</dbReference>
<evidence type="ECO:0000256" key="1">
    <source>
        <dbReference type="ARBA" id="ARBA00004117"/>
    </source>
</evidence>
<dbReference type="RefSeq" id="WP_039336157.1">
    <property type="nucleotide sequence ID" value="NZ_JRVC01000017.1"/>
</dbReference>
<feature type="domain" description="Flagellar basal-body/hook protein C-terminal" evidence="6">
    <location>
        <begin position="229"/>
        <end position="273"/>
    </location>
</feature>
<accession>A0A0B9A4R4</accession>
<dbReference type="GO" id="GO:0009425">
    <property type="term" value="C:bacterial-type flagellum basal body"/>
    <property type="evidence" value="ECO:0007669"/>
    <property type="project" value="UniProtKB-SubCell"/>
</dbReference>
<feature type="domain" description="Flagellar hook protein FlgE/F/G-like D1" evidence="7">
    <location>
        <begin position="83"/>
        <end position="173"/>
    </location>
</feature>
<dbReference type="PANTHER" id="PTHR30435:SF1">
    <property type="entry name" value="FLAGELLAR HOOK PROTEIN FLGE"/>
    <property type="match status" value="1"/>
</dbReference>
<organism evidence="8 9">
    <name type="scientific">Novosphingobium subterraneum</name>
    <dbReference type="NCBI Taxonomy" id="48936"/>
    <lineage>
        <taxon>Bacteria</taxon>
        <taxon>Pseudomonadati</taxon>
        <taxon>Pseudomonadota</taxon>
        <taxon>Alphaproteobacteria</taxon>
        <taxon>Sphingomonadales</taxon>
        <taxon>Sphingomonadaceae</taxon>
        <taxon>Novosphingobium</taxon>
    </lineage>
</organism>
<dbReference type="GO" id="GO:0005829">
    <property type="term" value="C:cytosol"/>
    <property type="evidence" value="ECO:0007669"/>
    <property type="project" value="TreeGrafter"/>
</dbReference>
<dbReference type="AlphaFoldDB" id="A0A0B9A4R4"/>
<gene>
    <name evidence="8" type="ORF">NJ75_03184</name>
</gene>
<evidence type="ECO:0000313" key="8">
    <source>
        <dbReference type="EMBL" id="KHS44315.1"/>
    </source>
</evidence>
<evidence type="ECO:0000256" key="4">
    <source>
        <dbReference type="RuleBase" id="RU362116"/>
    </source>
</evidence>
<proteinExistence type="inferred from homology"/>
<dbReference type="Pfam" id="PF00460">
    <property type="entry name" value="Flg_bb_rod"/>
    <property type="match status" value="1"/>
</dbReference>
<dbReference type="InterPro" id="IPR010930">
    <property type="entry name" value="Flg_bb/hook_C_dom"/>
</dbReference>
<keyword evidence="8" id="KW-0966">Cell projection</keyword>
<dbReference type="Proteomes" id="UP000031338">
    <property type="component" value="Unassembled WGS sequence"/>
</dbReference>
<comment type="function">
    <text evidence="4">A flexible structure which links the flagellar filament to the drive apparatus in the basal body.</text>
</comment>
<dbReference type="Pfam" id="PF06429">
    <property type="entry name" value="Flg_bbr_C"/>
    <property type="match status" value="1"/>
</dbReference>
<dbReference type="PATRIC" id="fig|48936.3.peg.3202"/>
<keyword evidence="9" id="KW-1185">Reference proteome</keyword>
<dbReference type="GO" id="GO:0009424">
    <property type="term" value="C:bacterial-type flagellum hook"/>
    <property type="evidence" value="ECO:0007669"/>
    <property type="project" value="TreeGrafter"/>
</dbReference>
<comment type="subcellular location">
    <subcellularLocation>
        <location evidence="1 4">Bacterial flagellum basal body</location>
    </subcellularLocation>
</comment>
<dbReference type="InterPro" id="IPR020013">
    <property type="entry name" value="Flagellar_FlgE/F/G"/>
</dbReference>